<evidence type="ECO:0000259" key="1">
    <source>
        <dbReference type="Pfam" id="PF17885"/>
    </source>
</evidence>
<keyword evidence="2" id="KW-0503">Monooxygenase</keyword>
<name>A0ABW3DTD9_9ACTN</name>
<dbReference type="Gene3D" id="6.10.250.650">
    <property type="match status" value="1"/>
</dbReference>
<evidence type="ECO:0000313" key="2">
    <source>
        <dbReference type="EMBL" id="MFD0886055.1"/>
    </source>
</evidence>
<evidence type="ECO:0000313" key="3">
    <source>
        <dbReference type="Proteomes" id="UP001597024"/>
    </source>
</evidence>
<reference evidence="3" key="1">
    <citation type="journal article" date="2019" name="Int. J. Syst. Evol. Microbiol.">
        <title>The Global Catalogue of Microorganisms (GCM) 10K type strain sequencing project: providing services to taxonomists for standard genome sequencing and annotation.</title>
        <authorList>
            <consortium name="The Broad Institute Genomics Platform"/>
            <consortium name="The Broad Institute Genome Sequencing Center for Infectious Disease"/>
            <person name="Wu L."/>
            <person name="Ma J."/>
        </authorList>
    </citation>
    <scope>NUCLEOTIDE SEQUENCE [LARGE SCALE GENOMIC DNA]</scope>
    <source>
        <strain evidence="3">CCUG 62974</strain>
    </source>
</reference>
<dbReference type="Gene3D" id="3.30.9.40">
    <property type="match status" value="1"/>
</dbReference>
<accession>A0ABW3DTD9</accession>
<dbReference type="Pfam" id="PF17885">
    <property type="entry name" value="Smoa_sbd"/>
    <property type="match status" value="1"/>
</dbReference>
<sequence>MTGIGIVGSGISGLQLALRLQQLGIPATVYSAQDVDQLRSGRPRNFPARFGRTQQREHMLGVFDWDFADAQVRNWAVTVRTPEFSMEFLADLKPPSSVVDFRIYLPHLLNEFVDRGGDVVFAVPPIDRIARRHDLVVVANGDRSMRDLFPVDEIRSPYGTPQRILCSGLYHGFVEDVPHSLDIHFLPGVGEILRLPFFSHLGRADVLAFEAIPGGPLEAVSRIDADADPAAFYREVVRLVTEYAPTLRERMDIHDLALIGPGEVAQGGIRPVVRQGWAHVADGACALAIGDAWITNDPLTAQGANLGSRTAFALAELIAASKPPFDAEFCRLASERLWEYARYVVEWSNAFLAPPPPHVVGLLREASEDKRVADAFVGRFNDPVAMWSALSSAEGVAAFVARTRRAGRAPATAEKGRPTNTRVLERENSV</sequence>
<proteinExistence type="predicted"/>
<dbReference type="Gene3D" id="3.50.50.60">
    <property type="entry name" value="FAD/NAD(P)-binding domain"/>
    <property type="match status" value="2"/>
</dbReference>
<dbReference type="Proteomes" id="UP001597024">
    <property type="component" value="Unassembled WGS sequence"/>
</dbReference>
<dbReference type="EMBL" id="JBHTHX010000503">
    <property type="protein sequence ID" value="MFD0886055.1"/>
    <property type="molecule type" value="Genomic_DNA"/>
</dbReference>
<dbReference type="PRINTS" id="PR00420">
    <property type="entry name" value="RNGMNOXGNASE"/>
</dbReference>
<feature type="domain" description="Styrene monooxygenase StyA putative substrate binding" evidence="1">
    <location>
        <begin position="141"/>
        <end position="250"/>
    </location>
</feature>
<dbReference type="InterPro" id="IPR041654">
    <property type="entry name" value="StyA_sbd"/>
</dbReference>
<organism evidence="2 3">
    <name type="scientific">Streptosporangium algeriense</name>
    <dbReference type="NCBI Taxonomy" id="1682748"/>
    <lineage>
        <taxon>Bacteria</taxon>
        <taxon>Bacillati</taxon>
        <taxon>Actinomycetota</taxon>
        <taxon>Actinomycetes</taxon>
        <taxon>Streptosporangiales</taxon>
        <taxon>Streptosporangiaceae</taxon>
        <taxon>Streptosporangium</taxon>
    </lineage>
</organism>
<dbReference type="InterPro" id="IPR036188">
    <property type="entry name" value="FAD/NAD-bd_sf"/>
</dbReference>
<keyword evidence="2" id="KW-0560">Oxidoreductase</keyword>
<dbReference type="GO" id="GO:0004497">
    <property type="term" value="F:monooxygenase activity"/>
    <property type="evidence" value="ECO:0007669"/>
    <property type="project" value="UniProtKB-KW"/>
</dbReference>
<comment type="caution">
    <text evidence="2">The sequence shown here is derived from an EMBL/GenBank/DDBJ whole genome shotgun (WGS) entry which is preliminary data.</text>
</comment>
<keyword evidence="3" id="KW-1185">Reference proteome</keyword>
<protein>
    <submittedName>
        <fullName evidence="2">Styrene monooxygenase/indole monooxygenase family protein</fullName>
    </submittedName>
</protein>
<gene>
    <name evidence="2" type="ORF">ACFQ08_16025</name>
</gene>
<dbReference type="SUPFAM" id="SSF51905">
    <property type="entry name" value="FAD/NAD(P)-binding domain"/>
    <property type="match status" value="1"/>
</dbReference>